<comment type="catalytic activity">
    <reaction evidence="13">
        <text>L-threonyl-[protein] + ATP = O-phospho-L-threonyl-[protein] + ADP + H(+)</text>
        <dbReference type="Rhea" id="RHEA:46608"/>
        <dbReference type="Rhea" id="RHEA-COMP:11060"/>
        <dbReference type="Rhea" id="RHEA-COMP:11605"/>
        <dbReference type="ChEBI" id="CHEBI:15378"/>
        <dbReference type="ChEBI" id="CHEBI:30013"/>
        <dbReference type="ChEBI" id="CHEBI:30616"/>
        <dbReference type="ChEBI" id="CHEBI:61977"/>
        <dbReference type="ChEBI" id="CHEBI:456216"/>
        <dbReference type="EC" id="2.7.11.1"/>
    </reaction>
</comment>
<evidence type="ECO:0000256" key="9">
    <source>
        <dbReference type="ARBA" id="ARBA00022777"/>
    </source>
</evidence>
<evidence type="ECO:0000256" key="11">
    <source>
        <dbReference type="ARBA" id="ARBA00023136"/>
    </source>
</evidence>
<evidence type="ECO:0000256" key="4">
    <source>
        <dbReference type="ARBA" id="ARBA00022475"/>
    </source>
</evidence>
<dbReference type="PROSITE" id="PS50011">
    <property type="entry name" value="PROTEIN_KINASE_DOM"/>
    <property type="match status" value="1"/>
</dbReference>
<keyword evidence="7" id="KW-0519">Myristate</keyword>
<dbReference type="GO" id="GO:0004674">
    <property type="term" value="F:protein serine/threonine kinase activity"/>
    <property type="evidence" value="ECO:0007669"/>
    <property type="project" value="UniProtKB-KW"/>
</dbReference>
<dbReference type="InterPro" id="IPR000719">
    <property type="entry name" value="Prot_kinase_dom"/>
</dbReference>
<keyword evidence="17" id="KW-0675">Receptor</keyword>
<evidence type="ECO:0000313" key="17">
    <source>
        <dbReference type="EMBL" id="OTG33310.1"/>
    </source>
</evidence>
<evidence type="ECO:0000256" key="7">
    <source>
        <dbReference type="ARBA" id="ARBA00022707"/>
    </source>
</evidence>
<dbReference type="FunFam" id="1.10.510.10:FF:000020">
    <property type="entry name" value="serine/threonine-protein kinase D6PK-like"/>
    <property type="match status" value="1"/>
</dbReference>
<dbReference type="Pfam" id="PF00069">
    <property type="entry name" value="Pkinase"/>
    <property type="match status" value="1"/>
</dbReference>
<evidence type="ECO:0000256" key="5">
    <source>
        <dbReference type="ARBA" id="ARBA00022527"/>
    </source>
</evidence>
<keyword evidence="10" id="KW-0067">ATP-binding</keyword>
<dbReference type="InterPro" id="IPR011009">
    <property type="entry name" value="Kinase-like_dom_sf"/>
</dbReference>
<proteinExistence type="inferred from homology"/>
<evidence type="ECO:0000256" key="13">
    <source>
        <dbReference type="ARBA" id="ARBA00047899"/>
    </source>
</evidence>
<dbReference type="InterPro" id="IPR045845">
    <property type="entry name" value="BSK"/>
</dbReference>
<keyword evidence="11" id="KW-0472">Membrane</keyword>
<dbReference type="Proteomes" id="UP000215914">
    <property type="component" value="Chromosome 2"/>
</dbReference>
<keyword evidence="8" id="KW-0547">Nucleotide-binding</keyword>
<dbReference type="GO" id="GO:0005886">
    <property type="term" value="C:plasma membrane"/>
    <property type="evidence" value="ECO:0007669"/>
    <property type="project" value="UniProtKB-SubCell"/>
</dbReference>
<keyword evidence="9 17" id="KW-0418">Kinase</keyword>
<gene>
    <name evidence="17" type="ORF">HannXRQ_Chr02g0033301</name>
    <name evidence="16" type="ORF">HanXRQr2_Chr02g0048031</name>
</gene>
<evidence type="ECO:0000256" key="1">
    <source>
        <dbReference type="ARBA" id="ARBA00004193"/>
    </source>
</evidence>
<evidence type="ECO:0000256" key="12">
    <source>
        <dbReference type="ARBA" id="ARBA00023288"/>
    </source>
</evidence>
<dbReference type="GO" id="GO:0009742">
    <property type="term" value="P:brassinosteroid mediated signaling pathway"/>
    <property type="evidence" value="ECO:0000318"/>
    <property type="project" value="GO_Central"/>
</dbReference>
<comment type="subcellular location">
    <subcellularLocation>
        <location evidence="1">Cell membrane</location>
        <topology evidence="1">Lipid-anchor</topology>
    </subcellularLocation>
</comment>
<keyword evidence="5" id="KW-0723">Serine/threonine-protein kinase</keyword>
<evidence type="ECO:0000256" key="2">
    <source>
        <dbReference type="ARBA" id="ARBA00008684"/>
    </source>
</evidence>
<comment type="similarity">
    <text evidence="2">Belongs to the protein kinase superfamily. Ser/Thr protein kinase family.</text>
</comment>
<evidence type="ECO:0000256" key="14">
    <source>
        <dbReference type="ARBA" id="ARBA00048679"/>
    </source>
</evidence>
<accession>A0A251VCI1</accession>
<dbReference type="InParanoid" id="A0A251VCI1"/>
<feature type="domain" description="Protein kinase" evidence="15">
    <location>
        <begin position="66"/>
        <end position="307"/>
    </location>
</feature>
<dbReference type="SUPFAM" id="SSF56112">
    <property type="entry name" value="Protein kinase-like (PK-like)"/>
    <property type="match status" value="1"/>
</dbReference>
<evidence type="ECO:0000256" key="3">
    <source>
        <dbReference type="ARBA" id="ARBA00012513"/>
    </source>
</evidence>
<dbReference type="FunFam" id="3.30.200.20:FF:000154">
    <property type="entry name" value="probable serine/threonine-protein kinase At4g35230"/>
    <property type="match status" value="1"/>
</dbReference>
<keyword evidence="12" id="KW-0449">Lipoprotein</keyword>
<dbReference type="Gene3D" id="3.30.200.20">
    <property type="entry name" value="Phosphorylase Kinase, domain 1"/>
    <property type="match status" value="1"/>
</dbReference>
<dbReference type="AlphaFoldDB" id="A0A251VCI1"/>
<dbReference type="PANTHER" id="PTHR45863">
    <property type="entry name" value="SERINE/THREONINE-PROTEIN KINASE BSK5"/>
    <property type="match status" value="1"/>
</dbReference>
<evidence type="ECO:0000256" key="6">
    <source>
        <dbReference type="ARBA" id="ARBA00022679"/>
    </source>
</evidence>
<evidence type="ECO:0000256" key="10">
    <source>
        <dbReference type="ARBA" id="ARBA00022840"/>
    </source>
</evidence>
<dbReference type="Gramene" id="mRNA:HanXRQr2_Chr02g0048031">
    <property type="protein sequence ID" value="mRNA:HanXRQr2_Chr02g0048031"/>
    <property type="gene ID" value="HanXRQr2_Chr02g0048031"/>
</dbReference>
<comment type="catalytic activity">
    <reaction evidence="14">
        <text>L-seryl-[protein] + ATP = O-phospho-L-seryl-[protein] + ADP + H(+)</text>
        <dbReference type="Rhea" id="RHEA:17989"/>
        <dbReference type="Rhea" id="RHEA-COMP:9863"/>
        <dbReference type="Rhea" id="RHEA-COMP:11604"/>
        <dbReference type="ChEBI" id="CHEBI:15378"/>
        <dbReference type="ChEBI" id="CHEBI:29999"/>
        <dbReference type="ChEBI" id="CHEBI:30616"/>
        <dbReference type="ChEBI" id="CHEBI:83421"/>
        <dbReference type="ChEBI" id="CHEBI:456216"/>
        <dbReference type="EC" id="2.7.11.1"/>
    </reaction>
</comment>
<evidence type="ECO:0000313" key="16">
    <source>
        <dbReference type="EMBL" id="KAF5817003.1"/>
    </source>
</evidence>
<dbReference type="GO" id="GO:0005524">
    <property type="term" value="F:ATP binding"/>
    <property type="evidence" value="ECO:0007669"/>
    <property type="project" value="UniProtKB-KW"/>
</dbReference>
<reference evidence="16 18" key="1">
    <citation type="journal article" date="2017" name="Nature">
        <title>The sunflower genome provides insights into oil metabolism, flowering and Asterid evolution.</title>
        <authorList>
            <person name="Badouin H."/>
            <person name="Gouzy J."/>
            <person name="Grassa C.J."/>
            <person name="Murat F."/>
            <person name="Staton S.E."/>
            <person name="Cottret L."/>
            <person name="Lelandais-Briere C."/>
            <person name="Owens G.L."/>
            <person name="Carrere S."/>
            <person name="Mayjonade B."/>
            <person name="Legrand L."/>
            <person name="Gill N."/>
            <person name="Kane N.C."/>
            <person name="Bowers J.E."/>
            <person name="Hubner S."/>
            <person name="Bellec A."/>
            <person name="Berard A."/>
            <person name="Berges H."/>
            <person name="Blanchet N."/>
            <person name="Boniface M.C."/>
            <person name="Brunel D."/>
            <person name="Catrice O."/>
            <person name="Chaidir N."/>
            <person name="Claudel C."/>
            <person name="Donnadieu C."/>
            <person name="Faraut T."/>
            <person name="Fievet G."/>
            <person name="Helmstetter N."/>
            <person name="King M."/>
            <person name="Knapp S.J."/>
            <person name="Lai Z."/>
            <person name="Le Paslier M.C."/>
            <person name="Lippi Y."/>
            <person name="Lorenzon L."/>
            <person name="Mandel J.R."/>
            <person name="Marage G."/>
            <person name="Marchand G."/>
            <person name="Marquand E."/>
            <person name="Bret-Mestries E."/>
            <person name="Morien E."/>
            <person name="Nambeesan S."/>
            <person name="Nguyen T."/>
            <person name="Pegot-Espagnet P."/>
            <person name="Pouilly N."/>
            <person name="Raftis F."/>
            <person name="Sallet E."/>
            <person name="Schiex T."/>
            <person name="Thomas J."/>
            <person name="Vandecasteele C."/>
            <person name="Vares D."/>
            <person name="Vear F."/>
            <person name="Vautrin S."/>
            <person name="Crespi M."/>
            <person name="Mangin B."/>
            <person name="Burke J.M."/>
            <person name="Salse J."/>
            <person name="Munos S."/>
            <person name="Vincourt P."/>
            <person name="Rieseberg L.H."/>
            <person name="Langlade N.B."/>
        </authorList>
    </citation>
    <scope>NUCLEOTIDE SEQUENCE [LARGE SCALE GENOMIC DNA]</scope>
    <source>
        <strain evidence="18">cv. SF193</strain>
        <tissue evidence="16">Leaves</tissue>
    </source>
</reference>
<dbReference type="Gene3D" id="1.10.510.10">
    <property type="entry name" value="Transferase(Phosphotransferase) domain 1"/>
    <property type="match status" value="1"/>
</dbReference>
<dbReference type="EMBL" id="MNCJ02000317">
    <property type="protein sequence ID" value="KAF5817003.1"/>
    <property type="molecule type" value="Genomic_DNA"/>
</dbReference>
<protein>
    <recommendedName>
        <fullName evidence="3">non-specific serine/threonine protein kinase</fullName>
        <ecNumber evidence="3">2.7.11.1</ecNumber>
    </recommendedName>
</protein>
<dbReference type="EC" id="2.7.11.1" evidence="3"/>
<evidence type="ECO:0000256" key="8">
    <source>
        <dbReference type="ARBA" id="ARBA00022741"/>
    </source>
</evidence>
<reference evidence="17" key="2">
    <citation type="submission" date="2017-02" db="EMBL/GenBank/DDBJ databases">
        <title>Sunflower complete genome.</title>
        <authorList>
            <person name="Langlade N."/>
            <person name="Munos S."/>
        </authorList>
    </citation>
    <scope>NUCLEOTIDE SEQUENCE [LARGE SCALE GENOMIC DNA]</scope>
    <source>
        <tissue evidence="17">Leaves</tissue>
    </source>
</reference>
<evidence type="ECO:0000313" key="18">
    <source>
        <dbReference type="Proteomes" id="UP000215914"/>
    </source>
</evidence>
<organism evidence="17 18">
    <name type="scientific">Helianthus annuus</name>
    <name type="common">Common sunflower</name>
    <dbReference type="NCBI Taxonomy" id="4232"/>
    <lineage>
        <taxon>Eukaryota</taxon>
        <taxon>Viridiplantae</taxon>
        <taxon>Streptophyta</taxon>
        <taxon>Embryophyta</taxon>
        <taxon>Tracheophyta</taxon>
        <taxon>Spermatophyta</taxon>
        <taxon>Magnoliopsida</taxon>
        <taxon>eudicotyledons</taxon>
        <taxon>Gunneridae</taxon>
        <taxon>Pentapetalae</taxon>
        <taxon>asterids</taxon>
        <taxon>campanulids</taxon>
        <taxon>Asterales</taxon>
        <taxon>Asteraceae</taxon>
        <taxon>Asteroideae</taxon>
        <taxon>Heliantheae alliance</taxon>
        <taxon>Heliantheae</taxon>
        <taxon>Helianthus</taxon>
    </lineage>
</organism>
<keyword evidence="18" id="KW-1185">Reference proteome</keyword>
<dbReference type="PANTHER" id="PTHR45863:SF7">
    <property type="entry name" value="SERINE_THREONINE-PROTEIN KINASE BSK5"/>
    <property type="match status" value="1"/>
</dbReference>
<keyword evidence="4" id="KW-1003">Cell membrane</keyword>
<reference evidence="16" key="3">
    <citation type="submission" date="2020-06" db="EMBL/GenBank/DDBJ databases">
        <title>Helianthus annuus Genome sequencing and assembly Release 2.</title>
        <authorList>
            <person name="Gouzy J."/>
            <person name="Langlade N."/>
            <person name="Munos S."/>
        </authorList>
    </citation>
    <scope>NUCLEOTIDE SEQUENCE</scope>
    <source>
        <tissue evidence="16">Leaves</tissue>
    </source>
</reference>
<keyword evidence="6 16" id="KW-0808">Transferase</keyword>
<name>A0A251VCI1_HELAN</name>
<evidence type="ECO:0000259" key="15">
    <source>
        <dbReference type="PROSITE" id="PS50011"/>
    </source>
</evidence>
<dbReference type="EMBL" id="CM007891">
    <property type="protein sequence ID" value="OTG33310.1"/>
    <property type="molecule type" value="Genomic_DNA"/>
</dbReference>
<sequence length="347" mass="39644">MMVVTKLRLRFLLNQRKQVISGCLLFMFFVHLNRNCNGENDKLKLPAFRDYKLEELKATTGGFSVENVVSEHGEKAPNVVYKGKLADSDRLIAIKRFNKSAWPDTRQFLDEARTLRQLRSQRLANLLGCCCEGDERLLVAEFMSNETLSKHIFHWESQPLKWAMRLRVALYLAQALEYCCNKGQSLYHDLNTYRILFDQPTSAQSMSFVGTHEYLAPEIIKGEGHGSAVEWTVGIFLYELLFGKTPFKGNGNRATLFNVVGQPLRFPDSPSVSFAARDLIRGLLVKEPQHRLAYKRGATEIKQHPFFQSVNWALMRCATPPDVPKPVPEMVGVDVKPSGNYFEIDFF</sequence>